<reference evidence="1 2" key="1">
    <citation type="submission" date="2021-03" db="EMBL/GenBank/DDBJ databases">
        <title>Enterococcal diversity collection.</title>
        <authorList>
            <person name="Gilmore M.S."/>
            <person name="Schwartzman J."/>
            <person name="Van Tyne D."/>
            <person name="Martin M."/>
            <person name="Earl A.M."/>
            <person name="Manson A.L."/>
            <person name="Straub T."/>
            <person name="Salamzade R."/>
            <person name="Saavedra J."/>
            <person name="Lebreton F."/>
            <person name="Prichula J."/>
            <person name="Schaufler K."/>
            <person name="Gaca A."/>
            <person name="Sgardioli B."/>
            <person name="Wagenaar J."/>
            <person name="Strong T."/>
        </authorList>
    </citation>
    <scope>NUCLEOTIDE SEQUENCE [LARGE SCALE GENOMIC DNA]</scope>
    <source>
        <strain evidence="1 2">MSG2901</strain>
    </source>
</reference>
<dbReference type="RefSeq" id="WP_206898569.1">
    <property type="nucleotide sequence ID" value="NZ_JAFLWI010000006.1"/>
</dbReference>
<protein>
    <submittedName>
        <fullName evidence="1">Uncharacterized protein</fullName>
    </submittedName>
</protein>
<dbReference type="Proteomes" id="UP000664832">
    <property type="component" value="Unassembled WGS sequence"/>
</dbReference>
<sequence length="55" mass="6182">MKKGDLCKVLKSKFIETGSVVEILAEIQKDIYLVGLSDYSANYICVARNLEPMED</sequence>
<gene>
    <name evidence="1" type="ORF">JZO71_05640</name>
</gene>
<dbReference type="EMBL" id="JAFLWI010000006">
    <property type="protein sequence ID" value="MBO0481806.1"/>
    <property type="molecule type" value="Genomic_DNA"/>
</dbReference>
<comment type="caution">
    <text evidence="1">The sequence shown here is derived from an EMBL/GenBank/DDBJ whole genome shotgun (WGS) entry which is preliminary data.</text>
</comment>
<evidence type="ECO:0000313" key="1">
    <source>
        <dbReference type="EMBL" id="MBO0481806.1"/>
    </source>
</evidence>
<proteinExistence type="predicted"/>
<name>A0ABS3HZG4_9ENTE</name>
<accession>A0ABS3HZG4</accession>
<evidence type="ECO:0000313" key="2">
    <source>
        <dbReference type="Proteomes" id="UP000664832"/>
    </source>
</evidence>
<organism evidence="1 2">
    <name type="scientific">Candidatus Enterococcus courvalinii</name>
    <dbReference type="NCBI Taxonomy" id="2815329"/>
    <lineage>
        <taxon>Bacteria</taxon>
        <taxon>Bacillati</taxon>
        <taxon>Bacillota</taxon>
        <taxon>Bacilli</taxon>
        <taxon>Lactobacillales</taxon>
        <taxon>Enterococcaceae</taxon>
        <taxon>Enterococcus</taxon>
    </lineage>
</organism>
<keyword evidence="2" id="KW-1185">Reference proteome</keyword>